<name>U9UI55_RHIID</name>
<protein>
    <submittedName>
        <fullName evidence="1">Uncharacterized protein</fullName>
    </submittedName>
</protein>
<organism evidence="1">
    <name type="scientific">Rhizophagus irregularis (strain DAOM 181602 / DAOM 197198 / MUCL 43194)</name>
    <name type="common">Arbuscular mycorrhizal fungus</name>
    <name type="synonym">Glomus intraradices</name>
    <dbReference type="NCBI Taxonomy" id="747089"/>
    <lineage>
        <taxon>Eukaryota</taxon>
        <taxon>Fungi</taxon>
        <taxon>Fungi incertae sedis</taxon>
        <taxon>Mucoromycota</taxon>
        <taxon>Glomeromycotina</taxon>
        <taxon>Glomeromycetes</taxon>
        <taxon>Glomerales</taxon>
        <taxon>Glomeraceae</taxon>
        <taxon>Rhizophagus</taxon>
    </lineage>
</organism>
<dbReference type="EMBL" id="KI277718">
    <property type="protein sequence ID" value="ESA20035.1"/>
    <property type="molecule type" value="Genomic_DNA"/>
</dbReference>
<accession>U9UI55</accession>
<dbReference type="AlphaFoldDB" id="U9UI55"/>
<gene>
    <name evidence="1" type="ORF">GLOINDRAFT_18964</name>
</gene>
<reference evidence="1" key="1">
    <citation type="submission" date="2013-07" db="EMBL/GenBank/DDBJ databases">
        <title>The genome of an arbuscular mycorrhizal fungus provides insights into the evolution of the oldest plant symbiosis.</title>
        <authorList>
            <consortium name="DOE Joint Genome Institute"/>
            <person name="Tisserant E."/>
            <person name="Malbreil M."/>
            <person name="Kuo A."/>
            <person name="Kohler A."/>
            <person name="Symeonidi A."/>
            <person name="Balestrini R."/>
            <person name="Charron P."/>
            <person name="Duensing N."/>
            <person name="Frei-dit-Frey N."/>
            <person name="Gianinazzi-Pearson V."/>
            <person name="Gilbert B."/>
            <person name="Handa Y."/>
            <person name="Hijri M."/>
            <person name="Kaul R."/>
            <person name="Kawaguchi M."/>
            <person name="Krajinski F."/>
            <person name="Lammers P."/>
            <person name="Lapierre D."/>
            <person name="Masclaux F.G."/>
            <person name="Murat C."/>
            <person name="Morin E."/>
            <person name="Ndikumana S."/>
            <person name="Pagni M."/>
            <person name="Petitpierre D."/>
            <person name="Requena N."/>
            <person name="Rosikiewicz P."/>
            <person name="Riley R."/>
            <person name="Saito K."/>
            <person name="San Clemente H."/>
            <person name="Shapiro H."/>
            <person name="van Tuinen D."/>
            <person name="Becard G."/>
            <person name="Bonfante P."/>
            <person name="Paszkowski U."/>
            <person name="Shachar-Hill Y."/>
            <person name="Young J.P."/>
            <person name="Sanders I.R."/>
            <person name="Henrissat B."/>
            <person name="Rensing S.A."/>
            <person name="Grigoriev I.V."/>
            <person name="Corradi N."/>
            <person name="Roux C."/>
            <person name="Martin F."/>
        </authorList>
    </citation>
    <scope>NUCLEOTIDE SEQUENCE</scope>
    <source>
        <strain evidence="1">DAOM 197198</strain>
    </source>
</reference>
<proteinExistence type="predicted"/>
<sequence length="91" mass="10331">MGKQSEIGYRIPKKSVPIWILESQYFKENGSDLDTRIPIFQSFENGSDLDTRIPIFRRKPEIGSEVGYRIPSNVLSELFDSVISVIPTLIG</sequence>
<evidence type="ECO:0000313" key="1">
    <source>
        <dbReference type="EMBL" id="ESA20035.1"/>
    </source>
</evidence>
<dbReference type="HOGENOM" id="CLU_2428164_0_0_1"/>